<evidence type="ECO:0000313" key="6">
    <source>
        <dbReference type="EMBL" id="MFC3850890.1"/>
    </source>
</evidence>
<accession>A0ABV7ZUT1</accession>
<dbReference type="Gene3D" id="1.10.357.10">
    <property type="entry name" value="Tetracycline Repressor, domain 2"/>
    <property type="match status" value="1"/>
</dbReference>
<sequence length="196" mass="21158">MSGLRERKKRQTRSSLATAAVELLVSEGDEGATVAAIASRAGVSTRTFHNYFAAREDAFLCFLEDTFADWVSEMREAPAGETPFRVLRRLTVAMYDRPRADAASVPNLATVVEHVLAGMGPEGGARVRAIFDELREAVVKRSGGDLSPYRAQTLIHVCLSASAAVLDGVRDEALADGRTVAQLLDEAFDFVAGKIE</sequence>
<evidence type="ECO:0000256" key="1">
    <source>
        <dbReference type="ARBA" id="ARBA00023015"/>
    </source>
</evidence>
<dbReference type="PANTHER" id="PTHR30055">
    <property type="entry name" value="HTH-TYPE TRANSCRIPTIONAL REGULATOR RUTR"/>
    <property type="match status" value="1"/>
</dbReference>
<keyword evidence="3" id="KW-0804">Transcription</keyword>
<dbReference type="PROSITE" id="PS50977">
    <property type="entry name" value="HTH_TETR_2"/>
    <property type="match status" value="1"/>
</dbReference>
<keyword evidence="2 4" id="KW-0238">DNA-binding</keyword>
<gene>
    <name evidence="6" type="ORF">ACFORJ_12050</name>
</gene>
<evidence type="ECO:0000256" key="2">
    <source>
        <dbReference type="ARBA" id="ARBA00023125"/>
    </source>
</evidence>
<dbReference type="PANTHER" id="PTHR30055:SF234">
    <property type="entry name" value="HTH-TYPE TRANSCRIPTIONAL REGULATOR BETI"/>
    <property type="match status" value="1"/>
</dbReference>
<dbReference type="SUPFAM" id="SSF46689">
    <property type="entry name" value="Homeodomain-like"/>
    <property type="match status" value="1"/>
</dbReference>
<dbReference type="InterPro" id="IPR009057">
    <property type="entry name" value="Homeodomain-like_sf"/>
</dbReference>
<dbReference type="InterPro" id="IPR001647">
    <property type="entry name" value="HTH_TetR"/>
</dbReference>
<dbReference type="Pfam" id="PF00440">
    <property type="entry name" value="TetR_N"/>
    <property type="match status" value="1"/>
</dbReference>
<dbReference type="InterPro" id="IPR050109">
    <property type="entry name" value="HTH-type_TetR-like_transc_reg"/>
</dbReference>
<evidence type="ECO:0000313" key="7">
    <source>
        <dbReference type="Proteomes" id="UP001595751"/>
    </source>
</evidence>
<protein>
    <submittedName>
        <fullName evidence="6">TetR/AcrR family transcriptional regulator</fullName>
    </submittedName>
</protein>
<comment type="caution">
    <text evidence="6">The sequence shown here is derived from an EMBL/GenBank/DDBJ whole genome shotgun (WGS) entry which is preliminary data.</text>
</comment>
<dbReference type="EMBL" id="JBHRZN010000004">
    <property type="protein sequence ID" value="MFC3850890.1"/>
    <property type="molecule type" value="Genomic_DNA"/>
</dbReference>
<organism evidence="6 7">
    <name type="scientific">Corynebacterium hansenii</name>
    <dbReference type="NCBI Taxonomy" id="394964"/>
    <lineage>
        <taxon>Bacteria</taxon>
        <taxon>Bacillati</taxon>
        <taxon>Actinomycetota</taxon>
        <taxon>Actinomycetes</taxon>
        <taxon>Mycobacteriales</taxon>
        <taxon>Corynebacteriaceae</taxon>
        <taxon>Corynebacterium</taxon>
    </lineage>
</organism>
<name>A0ABV7ZUT1_9CORY</name>
<dbReference type="Proteomes" id="UP001595751">
    <property type="component" value="Unassembled WGS sequence"/>
</dbReference>
<keyword evidence="7" id="KW-1185">Reference proteome</keyword>
<feature type="DNA-binding region" description="H-T-H motif" evidence="4">
    <location>
        <begin position="33"/>
        <end position="52"/>
    </location>
</feature>
<evidence type="ECO:0000256" key="4">
    <source>
        <dbReference type="PROSITE-ProRule" id="PRU00335"/>
    </source>
</evidence>
<dbReference type="RefSeq" id="WP_290287964.1">
    <property type="nucleotide sequence ID" value="NZ_CP047211.1"/>
</dbReference>
<evidence type="ECO:0000259" key="5">
    <source>
        <dbReference type="PROSITE" id="PS50977"/>
    </source>
</evidence>
<evidence type="ECO:0000256" key="3">
    <source>
        <dbReference type="ARBA" id="ARBA00023163"/>
    </source>
</evidence>
<feature type="domain" description="HTH tetR-type" evidence="5">
    <location>
        <begin position="10"/>
        <end position="70"/>
    </location>
</feature>
<keyword evidence="1" id="KW-0805">Transcription regulation</keyword>
<reference evidence="7" key="1">
    <citation type="journal article" date="2019" name="Int. J. Syst. Evol. Microbiol.">
        <title>The Global Catalogue of Microorganisms (GCM) 10K type strain sequencing project: providing services to taxonomists for standard genome sequencing and annotation.</title>
        <authorList>
            <consortium name="The Broad Institute Genomics Platform"/>
            <consortium name="The Broad Institute Genome Sequencing Center for Infectious Disease"/>
            <person name="Wu L."/>
            <person name="Ma J."/>
        </authorList>
    </citation>
    <scope>NUCLEOTIDE SEQUENCE [LARGE SCALE GENOMIC DNA]</scope>
    <source>
        <strain evidence="7">CCUG 53252</strain>
    </source>
</reference>
<proteinExistence type="predicted"/>